<dbReference type="EMBL" id="NFLC01000013">
    <property type="protein sequence ID" value="OUQ10053.1"/>
    <property type="molecule type" value="Genomic_DNA"/>
</dbReference>
<reference evidence="2" key="1">
    <citation type="submission" date="2017-04" db="EMBL/GenBank/DDBJ databases">
        <title>Function of individual gut microbiota members based on whole genome sequencing of pure cultures obtained from chicken caecum.</title>
        <authorList>
            <person name="Medvecky M."/>
            <person name="Cejkova D."/>
            <person name="Polansky O."/>
            <person name="Karasova D."/>
            <person name="Kubasova T."/>
            <person name="Cizek A."/>
            <person name="Rychlik I."/>
        </authorList>
    </citation>
    <scope>NUCLEOTIDE SEQUENCE [LARGE SCALE GENOMIC DNA]</scope>
    <source>
        <strain evidence="2">An144</strain>
    </source>
</reference>
<name>A0A1Y4R0L6_9ENTE</name>
<accession>A0A1Y4R0L6</accession>
<organism evidence="1 2">
    <name type="scientific">Enterococcus cecorum</name>
    <dbReference type="NCBI Taxonomy" id="44008"/>
    <lineage>
        <taxon>Bacteria</taxon>
        <taxon>Bacillati</taxon>
        <taxon>Bacillota</taxon>
        <taxon>Bacilli</taxon>
        <taxon>Lactobacillales</taxon>
        <taxon>Enterococcaceae</taxon>
        <taxon>Enterococcus</taxon>
    </lineage>
</organism>
<evidence type="ECO:0000313" key="2">
    <source>
        <dbReference type="Proteomes" id="UP000196074"/>
    </source>
</evidence>
<dbReference type="Proteomes" id="UP000196074">
    <property type="component" value="Unassembled WGS sequence"/>
</dbReference>
<comment type="caution">
    <text evidence="1">The sequence shown here is derived from an EMBL/GenBank/DDBJ whole genome shotgun (WGS) entry which is preliminary data.</text>
</comment>
<dbReference type="RefSeq" id="WP_087215125.1">
    <property type="nucleotide sequence ID" value="NZ_NFLC01000013.1"/>
</dbReference>
<proteinExistence type="predicted"/>
<evidence type="ECO:0000313" key="1">
    <source>
        <dbReference type="EMBL" id="OUQ10053.1"/>
    </source>
</evidence>
<sequence>MKLSMIEVFQLQAEDKINHGANLLIKTEFAEYDYIYNKKEEMFFDRFERNLCESFFTVNKKFLNHIAEFTNN</sequence>
<dbReference type="AlphaFoldDB" id="A0A1Y4R0L6"/>
<gene>
    <name evidence="1" type="ORF">B5E88_07600</name>
</gene>
<protein>
    <submittedName>
        <fullName evidence="1">Uncharacterized protein</fullName>
    </submittedName>
</protein>